<gene>
    <name evidence="1" type="ORF">DPEC_G00272210</name>
</gene>
<keyword evidence="2" id="KW-1185">Reference proteome</keyword>
<accession>A0ACC2FPZ2</accession>
<dbReference type="EMBL" id="CM055751">
    <property type="protein sequence ID" value="KAJ7993416.1"/>
    <property type="molecule type" value="Genomic_DNA"/>
</dbReference>
<organism evidence="1 2">
    <name type="scientific">Dallia pectoralis</name>
    <name type="common">Alaska blackfish</name>
    <dbReference type="NCBI Taxonomy" id="75939"/>
    <lineage>
        <taxon>Eukaryota</taxon>
        <taxon>Metazoa</taxon>
        <taxon>Chordata</taxon>
        <taxon>Craniata</taxon>
        <taxon>Vertebrata</taxon>
        <taxon>Euteleostomi</taxon>
        <taxon>Actinopterygii</taxon>
        <taxon>Neopterygii</taxon>
        <taxon>Teleostei</taxon>
        <taxon>Protacanthopterygii</taxon>
        <taxon>Esociformes</taxon>
        <taxon>Umbridae</taxon>
        <taxon>Dallia</taxon>
    </lineage>
</organism>
<name>A0ACC2FPZ2_DALPE</name>
<proteinExistence type="predicted"/>
<reference evidence="1" key="1">
    <citation type="submission" date="2021-05" db="EMBL/GenBank/DDBJ databases">
        <authorList>
            <person name="Pan Q."/>
            <person name="Jouanno E."/>
            <person name="Zahm M."/>
            <person name="Klopp C."/>
            <person name="Cabau C."/>
            <person name="Louis A."/>
            <person name="Berthelot C."/>
            <person name="Parey E."/>
            <person name="Roest Crollius H."/>
            <person name="Montfort J."/>
            <person name="Robinson-Rechavi M."/>
            <person name="Bouchez O."/>
            <person name="Lampietro C."/>
            <person name="Lopez Roques C."/>
            <person name="Donnadieu C."/>
            <person name="Postlethwait J."/>
            <person name="Bobe J."/>
            <person name="Dillon D."/>
            <person name="Chandos A."/>
            <person name="von Hippel F."/>
            <person name="Guiguen Y."/>
        </authorList>
    </citation>
    <scope>NUCLEOTIDE SEQUENCE</scope>
    <source>
        <strain evidence="1">YG-Jan2019</strain>
    </source>
</reference>
<comment type="caution">
    <text evidence="1">The sequence shown here is derived from an EMBL/GenBank/DDBJ whole genome shotgun (WGS) entry which is preliminary data.</text>
</comment>
<dbReference type="Proteomes" id="UP001157502">
    <property type="component" value="Chromosome 24"/>
</dbReference>
<protein>
    <submittedName>
        <fullName evidence="1">Uncharacterized protein</fullName>
    </submittedName>
</protein>
<evidence type="ECO:0000313" key="1">
    <source>
        <dbReference type="EMBL" id="KAJ7993416.1"/>
    </source>
</evidence>
<evidence type="ECO:0000313" key="2">
    <source>
        <dbReference type="Proteomes" id="UP001157502"/>
    </source>
</evidence>
<sequence>MVLGQSGRCQPDSLARRMGVAPRERTPLPPEGVPWPGQLTESSVEVVGEVSNGSMLSGMSGREGQRGHRVGPARGPDEGQVSFSPLPRVLIPGIPSKSACRSSLPGAGSKCDTSFSCSTDLRSACPSTSCGLYHNPTSDILQPPAVYLHSGQGSWVPSVGLLAAPNNAIRGAELKMPEPQSERQPCVTVHLHCAPGPSIKPYAFNHSD</sequence>